<keyword evidence="5" id="KW-1185">Reference proteome</keyword>
<feature type="region of interest" description="Disordered" evidence="1">
    <location>
        <begin position="113"/>
        <end position="136"/>
    </location>
</feature>
<evidence type="ECO:0000313" key="4">
    <source>
        <dbReference type="EMBL" id="CAH1787903.1"/>
    </source>
</evidence>
<feature type="domain" description="PH" evidence="3">
    <location>
        <begin position="1"/>
        <end position="108"/>
    </location>
</feature>
<evidence type="ECO:0000256" key="1">
    <source>
        <dbReference type="SAM" id="MobiDB-lite"/>
    </source>
</evidence>
<keyword evidence="2" id="KW-0812">Transmembrane</keyword>
<comment type="caution">
    <text evidence="4">The sequence shown here is derived from an EMBL/GenBank/DDBJ whole genome shotgun (WGS) entry which is preliminary data.</text>
</comment>
<organism evidence="4 5">
    <name type="scientific">Owenia fusiformis</name>
    <name type="common">Polychaete worm</name>
    <dbReference type="NCBI Taxonomy" id="6347"/>
    <lineage>
        <taxon>Eukaryota</taxon>
        <taxon>Metazoa</taxon>
        <taxon>Spiralia</taxon>
        <taxon>Lophotrochozoa</taxon>
        <taxon>Annelida</taxon>
        <taxon>Polychaeta</taxon>
        <taxon>Sedentaria</taxon>
        <taxon>Canalipalpata</taxon>
        <taxon>Sabellida</taxon>
        <taxon>Oweniida</taxon>
        <taxon>Oweniidae</taxon>
        <taxon>Owenia</taxon>
    </lineage>
</organism>
<keyword evidence="2" id="KW-0472">Membrane</keyword>
<gene>
    <name evidence="4" type="ORF">OFUS_LOCUS13529</name>
</gene>
<protein>
    <recommendedName>
        <fullName evidence="3">PH domain-containing protein</fullName>
    </recommendedName>
</protein>
<feature type="compositionally biased region" description="Basic and acidic residues" evidence="1">
    <location>
        <begin position="113"/>
        <end position="123"/>
    </location>
</feature>
<dbReference type="Proteomes" id="UP000749559">
    <property type="component" value="Unassembled WGS sequence"/>
</dbReference>
<dbReference type="InterPro" id="IPR001849">
    <property type="entry name" value="PH_domain"/>
</dbReference>
<dbReference type="OrthoDB" id="6134017at2759"/>
<dbReference type="AlphaFoldDB" id="A0A8S4P3I5"/>
<evidence type="ECO:0000256" key="2">
    <source>
        <dbReference type="SAM" id="Phobius"/>
    </source>
</evidence>
<dbReference type="PROSITE" id="PS50003">
    <property type="entry name" value="PH_DOMAIN"/>
    <property type="match status" value="1"/>
</dbReference>
<evidence type="ECO:0000259" key="3">
    <source>
        <dbReference type="PROSITE" id="PS50003"/>
    </source>
</evidence>
<proteinExistence type="predicted"/>
<name>A0A8S4P3I5_OWEFU</name>
<evidence type="ECO:0000313" key="5">
    <source>
        <dbReference type="Proteomes" id="UP000749559"/>
    </source>
</evidence>
<reference evidence="4" key="1">
    <citation type="submission" date="2022-03" db="EMBL/GenBank/DDBJ databases">
        <authorList>
            <person name="Martin C."/>
        </authorList>
    </citation>
    <scope>NUCLEOTIDE SEQUENCE</scope>
</reference>
<dbReference type="SUPFAM" id="SSF50729">
    <property type="entry name" value="PH domain-like"/>
    <property type="match status" value="1"/>
</dbReference>
<feature type="transmembrane region" description="Helical" evidence="2">
    <location>
        <begin position="6"/>
        <end position="26"/>
    </location>
</feature>
<keyword evidence="2" id="KW-1133">Transmembrane helix</keyword>
<dbReference type="EMBL" id="CAIIXF020000006">
    <property type="protein sequence ID" value="CAH1787903.1"/>
    <property type="molecule type" value="Genomic_DNA"/>
</dbReference>
<sequence>MDKQVSVLLIFYILSCSIASIPALGAMSERGNIVKEGWLFNIKNCKPRYFILMDDGPFKGFNNFFYIIRANTFIMRTFQQNMIIERIFSVESATERESWVETLLSVSRKVRELENEGRGKQPVDESQLFPKELFDE</sequence>
<accession>A0A8S4P3I5</accession>